<feature type="compositionally biased region" description="Basic and acidic residues" evidence="5">
    <location>
        <begin position="381"/>
        <end position="402"/>
    </location>
</feature>
<keyword evidence="2" id="KW-0689">Ribosomal protein</keyword>
<accession>A0ABP9WXX2</accession>
<evidence type="ECO:0000256" key="1">
    <source>
        <dbReference type="ARBA" id="ARBA00006767"/>
    </source>
</evidence>
<feature type="region of interest" description="Disordered" evidence="5">
    <location>
        <begin position="363"/>
        <end position="501"/>
    </location>
</feature>
<feature type="region of interest" description="Disordered" evidence="5">
    <location>
        <begin position="169"/>
        <end position="198"/>
    </location>
</feature>
<feature type="domain" description="S1 motif" evidence="6">
    <location>
        <begin position="201"/>
        <end position="270"/>
    </location>
</feature>
<evidence type="ECO:0000256" key="4">
    <source>
        <dbReference type="SAM" id="Coils"/>
    </source>
</evidence>
<comment type="caution">
    <text evidence="7">The sequence shown here is derived from an EMBL/GenBank/DDBJ whole genome shotgun (WGS) entry which is preliminary data.</text>
</comment>
<evidence type="ECO:0000256" key="3">
    <source>
        <dbReference type="ARBA" id="ARBA00023274"/>
    </source>
</evidence>
<dbReference type="PANTHER" id="PTHR10724">
    <property type="entry name" value="30S RIBOSOMAL PROTEIN S1"/>
    <property type="match status" value="1"/>
</dbReference>
<feature type="compositionally biased region" description="Gly residues" evidence="5">
    <location>
        <begin position="403"/>
        <end position="415"/>
    </location>
</feature>
<gene>
    <name evidence="7" type="primary">pnp_1</name>
    <name evidence="7" type="ORF">Hgul01_01722</name>
</gene>
<evidence type="ECO:0000259" key="6">
    <source>
        <dbReference type="PROSITE" id="PS50126"/>
    </source>
</evidence>
<dbReference type="Proteomes" id="UP001428290">
    <property type="component" value="Unassembled WGS sequence"/>
</dbReference>
<feature type="region of interest" description="Disordered" evidence="5">
    <location>
        <begin position="1"/>
        <end position="22"/>
    </location>
</feature>
<evidence type="ECO:0000313" key="7">
    <source>
        <dbReference type="EMBL" id="GAA5527929.1"/>
    </source>
</evidence>
<dbReference type="PROSITE" id="PS50126">
    <property type="entry name" value="S1"/>
    <property type="match status" value="3"/>
</dbReference>
<dbReference type="InterPro" id="IPR003029">
    <property type="entry name" value="S1_domain"/>
</dbReference>
<organism evidence="7 8">
    <name type="scientific">Herpetosiphon gulosus</name>
    <dbReference type="NCBI Taxonomy" id="1973496"/>
    <lineage>
        <taxon>Bacteria</taxon>
        <taxon>Bacillati</taxon>
        <taxon>Chloroflexota</taxon>
        <taxon>Chloroflexia</taxon>
        <taxon>Herpetosiphonales</taxon>
        <taxon>Herpetosiphonaceae</taxon>
        <taxon>Herpetosiphon</taxon>
    </lineage>
</organism>
<dbReference type="SUPFAM" id="SSF50249">
    <property type="entry name" value="Nucleic acid-binding proteins"/>
    <property type="match status" value="3"/>
</dbReference>
<dbReference type="CDD" id="cd05685">
    <property type="entry name" value="S1_Tex"/>
    <property type="match status" value="1"/>
</dbReference>
<protein>
    <submittedName>
        <fullName evidence="7">Polyribonucleotide nucleotidyltransferase</fullName>
    </submittedName>
</protein>
<feature type="domain" description="S1 motif" evidence="6">
    <location>
        <begin position="105"/>
        <end position="174"/>
    </location>
</feature>
<evidence type="ECO:0000256" key="5">
    <source>
        <dbReference type="SAM" id="MobiDB-lite"/>
    </source>
</evidence>
<feature type="domain" description="S1 motif" evidence="6">
    <location>
        <begin position="296"/>
        <end position="365"/>
    </location>
</feature>
<feature type="compositionally biased region" description="Basic and acidic residues" evidence="5">
    <location>
        <begin position="416"/>
        <end position="429"/>
    </location>
</feature>
<dbReference type="InterPro" id="IPR050437">
    <property type="entry name" value="Ribos_protein_bS1-like"/>
</dbReference>
<dbReference type="RefSeq" id="WP_345721537.1">
    <property type="nucleotide sequence ID" value="NZ_BAABRU010000005.1"/>
</dbReference>
<keyword evidence="4" id="KW-0175">Coiled coil</keyword>
<dbReference type="PANTHER" id="PTHR10724:SF7">
    <property type="entry name" value="SMALL RIBOSOMAL SUBUNIT PROTEIN BS1C"/>
    <property type="match status" value="1"/>
</dbReference>
<evidence type="ECO:0000256" key="2">
    <source>
        <dbReference type="ARBA" id="ARBA00022980"/>
    </source>
</evidence>
<proteinExistence type="inferred from homology"/>
<dbReference type="EMBL" id="BAABRU010000005">
    <property type="protein sequence ID" value="GAA5527929.1"/>
    <property type="molecule type" value="Genomic_DNA"/>
</dbReference>
<comment type="similarity">
    <text evidence="1">Belongs to the bacterial ribosomal protein bS1 family.</text>
</comment>
<sequence>MTDEAQNVSATNGGEEQEEGVLQKLADKAREVVAEVKEELAEVKEEIGEALAEAREKASEVLAEVKERVGLGSDEEATEEAGATFEPSGDEDGTTPRRLADLHAGMELDGKVTSTALYGVFVDIGVGRDGLVHISEMSDQRIESPTDVVQIGDIVKVRVKSVDPDARRISLTMRSPRSEGRRRAPKRPEVNNDKLGELKPGDLVDGTVNGIAPFGVFVDIGVGKDGLVHISELSENRVEKAEDAVTVGQSYTFRVLEVDTGAQRISLSLRRAKEDFQERPKAPRRREVNLDVIAPGTVLDGKVSGIAPFGAFVDLGVGRDGLVHISELSEGRVGKVDDVVKVGDPVKVRVLEVDPDSKRISLTMRVEEAPTTPISTSGSSRLDRDWTNPASREDRPREERRAVGGGNPGGNAGGGRRNERRERPAREPEIYSVGGTEEEDFGGNATLDDLLSKFGSGHDDRRSARRRYEKPEEQEEDGFENRESRARRDAIRRTLRDSLED</sequence>
<dbReference type="InterPro" id="IPR012340">
    <property type="entry name" value="NA-bd_OB-fold"/>
</dbReference>
<feature type="compositionally biased region" description="Polar residues" evidence="5">
    <location>
        <begin position="1"/>
        <end position="14"/>
    </location>
</feature>
<dbReference type="Gene3D" id="2.40.50.140">
    <property type="entry name" value="Nucleic acid-binding proteins"/>
    <property type="match status" value="3"/>
</dbReference>
<keyword evidence="3" id="KW-0687">Ribonucleoprotein</keyword>
<reference evidence="7 8" key="1">
    <citation type="submission" date="2024-02" db="EMBL/GenBank/DDBJ databases">
        <title>Herpetosiphon gulosus NBRC 112829.</title>
        <authorList>
            <person name="Ichikawa N."/>
            <person name="Katano-Makiyama Y."/>
            <person name="Hidaka K."/>
        </authorList>
    </citation>
    <scope>NUCLEOTIDE SEQUENCE [LARGE SCALE GENOMIC DNA]</scope>
    <source>
        <strain evidence="7 8">NBRC 112829</strain>
    </source>
</reference>
<name>A0ABP9WXX2_9CHLR</name>
<feature type="region of interest" description="Disordered" evidence="5">
    <location>
        <begin position="68"/>
        <end position="97"/>
    </location>
</feature>
<dbReference type="InterPro" id="IPR044146">
    <property type="entry name" value="S1_Tex"/>
</dbReference>
<keyword evidence="8" id="KW-1185">Reference proteome</keyword>
<evidence type="ECO:0000313" key="8">
    <source>
        <dbReference type="Proteomes" id="UP001428290"/>
    </source>
</evidence>
<feature type="compositionally biased region" description="Basic and acidic residues" evidence="5">
    <location>
        <begin position="176"/>
        <end position="198"/>
    </location>
</feature>
<dbReference type="SMART" id="SM00316">
    <property type="entry name" value="S1"/>
    <property type="match status" value="3"/>
</dbReference>
<dbReference type="Pfam" id="PF00575">
    <property type="entry name" value="S1"/>
    <property type="match status" value="3"/>
</dbReference>
<feature type="coiled-coil region" evidence="4">
    <location>
        <begin position="22"/>
        <end position="64"/>
    </location>
</feature>
<feature type="compositionally biased region" description="Basic and acidic residues" evidence="5">
    <location>
        <begin position="479"/>
        <end position="501"/>
    </location>
</feature>